<dbReference type="AlphaFoldDB" id="A0A975BY36"/>
<evidence type="ECO:0000313" key="2">
    <source>
        <dbReference type="Proteomes" id="UP000663722"/>
    </source>
</evidence>
<proteinExistence type="predicted"/>
<name>A0A975BY36_9BACT</name>
<reference evidence="1" key="1">
    <citation type="journal article" date="2021" name="Microb. Physiol.">
        <title>Proteogenomic Insights into the Physiology of Marine, Sulfate-Reducing, Filamentous Desulfonema limicola and Desulfonema magnum.</title>
        <authorList>
            <person name="Schnaars V."/>
            <person name="Wohlbrand L."/>
            <person name="Scheve S."/>
            <person name="Hinrichs C."/>
            <person name="Reinhardt R."/>
            <person name="Rabus R."/>
        </authorList>
    </citation>
    <scope>NUCLEOTIDE SEQUENCE</scope>
    <source>
        <strain evidence="1">4be13</strain>
    </source>
</reference>
<dbReference type="KEGG" id="dmm:dnm_097510"/>
<dbReference type="EMBL" id="CP061800">
    <property type="protein sequence ID" value="QTA93647.1"/>
    <property type="molecule type" value="Genomic_DNA"/>
</dbReference>
<dbReference type="Proteomes" id="UP000663722">
    <property type="component" value="Chromosome"/>
</dbReference>
<dbReference type="RefSeq" id="WP_207680508.1">
    <property type="nucleotide sequence ID" value="NZ_CP061800.1"/>
</dbReference>
<sequence>MSFEIIGKTEQIELMASGKAIHDLSRLEKQYGQGKWRKLKGVALVRLRNGKIRKAELHWYEAHGIGKKEIKRKRYLD</sequence>
<protein>
    <submittedName>
        <fullName evidence="1">Uncharacterized protein</fullName>
    </submittedName>
</protein>
<keyword evidence="2" id="KW-1185">Reference proteome</keyword>
<evidence type="ECO:0000313" key="1">
    <source>
        <dbReference type="EMBL" id="QTA93647.1"/>
    </source>
</evidence>
<organism evidence="1 2">
    <name type="scientific">Desulfonema magnum</name>
    <dbReference type="NCBI Taxonomy" id="45655"/>
    <lineage>
        <taxon>Bacteria</taxon>
        <taxon>Pseudomonadati</taxon>
        <taxon>Thermodesulfobacteriota</taxon>
        <taxon>Desulfobacteria</taxon>
        <taxon>Desulfobacterales</taxon>
        <taxon>Desulfococcaceae</taxon>
        <taxon>Desulfonema</taxon>
    </lineage>
</organism>
<gene>
    <name evidence="1" type="ORF">dnm_097510</name>
</gene>
<accession>A0A975BY36</accession>